<feature type="compositionally biased region" description="Low complexity" evidence="1">
    <location>
        <begin position="100"/>
        <end position="146"/>
    </location>
</feature>
<accession>A0A1X2HJY6</accession>
<dbReference type="InterPro" id="IPR025164">
    <property type="entry name" value="Toastrack_DUF4097"/>
</dbReference>
<dbReference type="EMBL" id="MCGN01000003">
    <property type="protein sequence ID" value="ORY99414.1"/>
    <property type="molecule type" value="Genomic_DNA"/>
</dbReference>
<dbReference type="STRING" id="13706.A0A1X2HJY6"/>
<evidence type="ECO:0000313" key="4">
    <source>
        <dbReference type="Proteomes" id="UP000242180"/>
    </source>
</evidence>
<keyword evidence="4" id="KW-1185">Reference proteome</keyword>
<dbReference type="OMA" id="YSREPRT"/>
<dbReference type="OrthoDB" id="5570013at2759"/>
<protein>
    <recommendedName>
        <fullName evidence="2">DUF4097 domain-containing protein</fullName>
    </recommendedName>
</protein>
<comment type="caution">
    <text evidence="3">The sequence shown here is derived from an EMBL/GenBank/DDBJ whole genome shotgun (WGS) entry which is preliminary data.</text>
</comment>
<gene>
    <name evidence="3" type="ORF">BCR43DRAFT_489240</name>
</gene>
<feature type="region of interest" description="Disordered" evidence="1">
    <location>
        <begin position="1"/>
        <end position="192"/>
    </location>
</feature>
<reference evidence="3 4" key="1">
    <citation type="submission" date="2016-07" db="EMBL/GenBank/DDBJ databases">
        <title>Pervasive Adenine N6-methylation of Active Genes in Fungi.</title>
        <authorList>
            <consortium name="DOE Joint Genome Institute"/>
            <person name="Mondo S.J."/>
            <person name="Dannebaum R.O."/>
            <person name="Kuo R.C."/>
            <person name="Labutti K."/>
            <person name="Haridas S."/>
            <person name="Kuo A."/>
            <person name="Salamov A."/>
            <person name="Ahrendt S.R."/>
            <person name="Lipzen A."/>
            <person name="Sullivan W."/>
            <person name="Andreopoulos W.B."/>
            <person name="Clum A."/>
            <person name="Lindquist E."/>
            <person name="Daum C."/>
            <person name="Ramamoorthy G.K."/>
            <person name="Gryganskyi A."/>
            <person name="Culley D."/>
            <person name="Magnuson J.K."/>
            <person name="James T.Y."/>
            <person name="O'Malley M.A."/>
            <person name="Stajich J.E."/>
            <person name="Spatafora J.W."/>
            <person name="Visel A."/>
            <person name="Grigoriev I.V."/>
        </authorList>
    </citation>
    <scope>NUCLEOTIDE SEQUENCE [LARGE SCALE GENOMIC DNA]</scope>
    <source>
        <strain evidence="3 4">NRRL 2496</strain>
    </source>
</reference>
<evidence type="ECO:0000259" key="2">
    <source>
        <dbReference type="Pfam" id="PF13349"/>
    </source>
</evidence>
<proteinExistence type="predicted"/>
<dbReference type="Proteomes" id="UP000242180">
    <property type="component" value="Unassembled WGS sequence"/>
</dbReference>
<organism evidence="3 4">
    <name type="scientific">Syncephalastrum racemosum</name>
    <name type="common">Filamentous fungus</name>
    <dbReference type="NCBI Taxonomy" id="13706"/>
    <lineage>
        <taxon>Eukaryota</taxon>
        <taxon>Fungi</taxon>
        <taxon>Fungi incertae sedis</taxon>
        <taxon>Mucoromycota</taxon>
        <taxon>Mucoromycotina</taxon>
        <taxon>Mucoromycetes</taxon>
        <taxon>Mucorales</taxon>
        <taxon>Syncephalastraceae</taxon>
        <taxon>Syncephalastrum</taxon>
    </lineage>
</organism>
<feature type="compositionally biased region" description="Acidic residues" evidence="1">
    <location>
        <begin position="177"/>
        <end position="188"/>
    </location>
</feature>
<name>A0A1X2HJY6_SYNRA</name>
<dbReference type="InParanoid" id="A0A1X2HJY6"/>
<feature type="compositionally biased region" description="Basic and acidic residues" evidence="1">
    <location>
        <begin position="37"/>
        <end position="48"/>
    </location>
</feature>
<evidence type="ECO:0000256" key="1">
    <source>
        <dbReference type="SAM" id="MobiDB-lite"/>
    </source>
</evidence>
<feature type="domain" description="DUF4097" evidence="2">
    <location>
        <begin position="300"/>
        <end position="509"/>
    </location>
</feature>
<sequence length="571" mass="62534">MSNYDNPKAYYNDAEYTPDPFASGSSGAGRSGSNSGRMDRKPVHKPDEPDSPAGPPPPYSPPPPTSSARTSNEHGYGALESQAGLLDPNNTTGLYPSPSPSSSSSPYQYQHQQHQQRQQQQQQQPLLSSPVPSPTSSTQRPSQKQQWSNPHLPRDWEQNRSHRPQQSQPGRRRLVNDGDEDDEDDDMDGGERGPGCCRKWCKYVFVAILIWIVALKYSDIIKVSPIHGGSCDGAVQWEGLPSRVAVEKNAWLTVEGRRIATGEVNVHYGGDEGAMAAKVYVSPASLKDDVVSYHLQEGDDTHLTIKADDRDDVCVKVEVDIWLPEKAERLEIRATNMAVRVLDALQKMDTTQITTSNAPIQLAAWEGDKLVLLTSNGEVELTSDVVADTAVYVQSSSAAIRVHHITAKHRIDLHTSNGAVLAGDGQTLQADDMISIQTSNGELDLGVLRSDAAELRSSNDRITVSAASIERTLKVDTANAPIAVRVLDVKDVQVALTTSNAEITAHMPNAFEGRFLLQTSRHNRVLVEDMKGNNIEYDEDKPYYKQGRRFSGKGTLSTRTTNADTSVVFDA</sequence>
<dbReference type="Pfam" id="PF13349">
    <property type="entry name" value="DUF4097"/>
    <property type="match status" value="1"/>
</dbReference>
<evidence type="ECO:0000313" key="3">
    <source>
        <dbReference type="EMBL" id="ORY99414.1"/>
    </source>
</evidence>
<dbReference type="AlphaFoldDB" id="A0A1X2HJY6"/>
<feature type="compositionally biased region" description="Pro residues" evidence="1">
    <location>
        <begin position="52"/>
        <end position="65"/>
    </location>
</feature>